<dbReference type="GO" id="GO:0030686">
    <property type="term" value="C:90S preribosome"/>
    <property type="evidence" value="ECO:0007669"/>
    <property type="project" value="TreeGrafter"/>
</dbReference>
<dbReference type="InterPro" id="IPR056550">
    <property type="entry name" value="NOL10_2nd"/>
</dbReference>
<reference evidence="11" key="1">
    <citation type="journal article" date="2012" name="Science">
        <title>The Paleozoic origin of enzymatic lignin decomposition reconstructed from 31 fungal genomes.</title>
        <authorList>
            <person name="Floudas D."/>
            <person name="Binder M."/>
            <person name="Riley R."/>
            <person name="Barry K."/>
            <person name="Blanchette R.A."/>
            <person name="Henrissat B."/>
            <person name="Martinez A.T."/>
            <person name="Otillar R."/>
            <person name="Spatafora J.W."/>
            <person name="Yadav J.S."/>
            <person name="Aerts A."/>
            <person name="Benoit I."/>
            <person name="Boyd A."/>
            <person name="Carlson A."/>
            <person name="Copeland A."/>
            <person name="Coutinho P.M."/>
            <person name="de Vries R.P."/>
            <person name="Ferreira P."/>
            <person name="Findley K."/>
            <person name="Foster B."/>
            <person name="Gaskell J."/>
            <person name="Glotzer D."/>
            <person name="Gorecki P."/>
            <person name="Heitman J."/>
            <person name="Hesse C."/>
            <person name="Hori C."/>
            <person name="Igarashi K."/>
            <person name="Jurgens J.A."/>
            <person name="Kallen N."/>
            <person name="Kersten P."/>
            <person name="Kohler A."/>
            <person name="Kuees U."/>
            <person name="Kumar T.K.A."/>
            <person name="Kuo A."/>
            <person name="LaButti K."/>
            <person name="Larrondo L.F."/>
            <person name="Lindquist E."/>
            <person name="Ling A."/>
            <person name="Lombard V."/>
            <person name="Lucas S."/>
            <person name="Lundell T."/>
            <person name="Martin R."/>
            <person name="McLaughlin D.J."/>
            <person name="Morgenstern I."/>
            <person name="Morin E."/>
            <person name="Murat C."/>
            <person name="Nagy L.G."/>
            <person name="Nolan M."/>
            <person name="Ohm R.A."/>
            <person name="Patyshakuliyeva A."/>
            <person name="Rokas A."/>
            <person name="Ruiz-Duenas F.J."/>
            <person name="Sabat G."/>
            <person name="Salamov A."/>
            <person name="Samejima M."/>
            <person name="Schmutz J."/>
            <person name="Slot J.C."/>
            <person name="St John F."/>
            <person name="Stenlid J."/>
            <person name="Sun H."/>
            <person name="Sun S."/>
            <person name="Syed K."/>
            <person name="Tsang A."/>
            <person name="Wiebenga A."/>
            <person name="Young D."/>
            <person name="Pisabarro A."/>
            <person name="Eastwood D.C."/>
            <person name="Martin F."/>
            <person name="Cullen D."/>
            <person name="Grigoriev I.V."/>
            <person name="Hibbett D.S."/>
        </authorList>
    </citation>
    <scope>NUCLEOTIDE SEQUENCE [LARGE SCALE GENOMIC DNA]</scope>
    <source>
        <strain evidence="11">RWD-64-598 SS2</strain>
    </source>
</reference>
<protein>
    <submittedName>
        <fullName evidence="10">Uncharacterized protein</fullName>
    </submittedName>
</protein>
<dbReference type="GO" id="GO:0032040">
    <property type="term" value="C:small-subunit processome"/>
    <property type="evidence" value="ECO:0007669"/>
    <property type="project" value="TreeGrafter"/>
</dbReference>
<dbReference type="SUPFAM" id="SSF50978">
    <property type="entry name" value="WD40 repeat-like"/>
    <property type="match status" value="1"/>
</dbReference>
<dbReference type="RefSeq" id="XP_007772653.1">
    <property type="nucleotide sequence ID" value="XM_007774463.1"/>
</dbReference>
<evidence type="ECO:0000256" key="4">
    <source>
        <dbReference type="ARBA" id="ARBA00022737"/>
    </source>
</evidence>
<sequence>MADVKVYTVNGDTTGSASSIPDWLTQKTSRPSTSSSSKPKRGKKSRRVDREAVEGKLELIQGFEFPAAAVRLKTTRAGHHVVATGAYKPQVRVWDLDELGMKFERHCEAENVDFEILSDDWTKLLLLQNDRTVELHAQGGLHHRTRIPRFGRAVAYHASSADALFATSGSEIYRLNLAQGRFLAPFSLSPSPSSSPPNSNSAPNAPPNDDDDLEGVDALSVNPAHGLIAAGARTLSGAPVVSFVDPRARAPVGRLAIASGAAATRDAWDGVTALAARHDGLSYALGTGSGHVLVYDVRMARAQARKDQGYGLPIRRVEWIDKQGPGADGEALVMSADRKVVKVWERGNLLIAFAFLVMRCLSGSAFTSTSASAYMQPAKNLFSITPGTDLNDITHVRGSGLLLTAHEGPGMGAFYVPALGPAPRWARFLENITEEMEGAGARSVYEDYKFVERSELKTLGLEHLVGTPALKPYMHGYFLALELYDTARLIANPFVYAEHREKLVRQRMDKLAESRIRAPKAGSAAAAAAGVKVNKALAEKITRDAEREQKKREKERERARRRREREEGEKEKMNVDGEEKEDQSGSEDEEGGEPDEEEEEEEEEEEKEGEETRPTLLSDPRFKALFENPAFTVDEESREYALLNPSQAAQRRSGAGAATNVDSRGAKGRTRTAVESEESEVEGLGDLTESSNSDEEKASDGDASDDSSDAGDLMSFNPRARAPVDRSSNQQTGIQNQGSAFAPYARSGQSKARAGPAQRTPRVDMVPLVASTEANGRGGRGGDRTDTFGARRTGKSYAQQNGKGKGRARPDADGWGGGGREMETSWVPSASGADGDGLYDDGPGGKNKGGRKPGARKGVEFMGASMERGGGEDEDGDKGRGGRTQRRKGMRSGSRNVFRKLG</sequence>
<dbReference type="Pfam" id="PF23097">
    <property type="entry name" value="NOL10_2nd"/>
    <property type="match status" value="1"/>
</dbReference>
<dbReference type="GO" id="GO:0000462">
    <property type="term" value="P:maturation of SSU-rRNA from tricistronic rRNA transcript (SSU-rRNA, 5.8S rRNA, LSU-rRNA)"/>
    <property type="evidence" value="ECO:0007669"/>
    <property type="project" value="TreeGrafter"/>
</dbReference>
<dbReference type="Proteomes" id="UP000053558">
    <property type="component" value="Unassembled WGS sequence"/>
</dbReference>
<feature type="region of interest" description="Disordered" evidence="6">
    <location>
        <begin position="188"/>
        <end position="217"/>
    </location>
</feature>
<dbReference type="Pfam" id="PF08159">
    <property type="entry name" value="NUC153"/>
    <property type="match status" value="1"/>
</dbReference>
<keyword evidence="11" id="KW-1185">Reference proteome</keyword>
<evidence type="ECO:0000313" key="11">
    <source>
        <dbReference type="Proteomes" id="UP000053558"/>
    </source>
</evidence>
<feature type="compositionally biased region" description="Low complexity" evidence="6">
    <location>
        <begin position="188"/>
        <end position="203"/>
    </location>
</feature>
<accession>A0A5M3MF76</accession>
<dbReference type="InterPro" id="IPR040382">
    <property type="entry name" value="NOL10/Enp2"/>
</dbReference>
<dbReference type="InterPro" id="IPR015943">
    <property type="entry name" value="WD40/YVTN_repeat-like_dom_sf"/>
</dbReference>
<evidence type="ECO:0000256" key="5">
    <source>
        <dbReference type="ARBA" id="ARBA00023242"/>
    </source>
</evidence>
<evidence type="ECO:0000256" key="2">
    <source>
        <dbReference type="ARBA" id="ARBA00005264"/>
    </source>
</evidence>
<keyword evidence="5" id="KW-0539">Nucleus</keyword>
<dbReference type="InterPro" id="IPR056551">
    <property type="entry name" value="Beta-prop_NOL10_N"/>
</dbReference>
<evidence type="ECO:0000256" key="6">
    <source>
        <dbReference type="SAM" id="MobiDB-lite"/>
    </source>
</evidence>
<evidence type="ECO:0000259" key="7">
    <source>
        <dbReference type="Pfam" id="PF08159"/>
    </source>
</evidence>
<dbReference type="GeneID" id="19203770"/>
<evidence type="ECO:0000256" key="1">
    <source>
        <dbReference type="ARBA" id="ARBA00004604"/>
    </source>
</evidence>
<feature type="compositionally biased region" description="Acidic residues" evidence="6">
    <location>
        <begin position="578"/>
        <end position="609"/>
    </location>
</feature>
<evidence type="ECO:0000259" key="9">
    <source>
        <dbReference type="Pfam" id="PF23098"/>
    </source>
</evidence>
<feature type="compositionally biased region" description="Basic and acidic residues" evidence="6">
    <location>
        <begin position="542"/>
        <end position="577"/>
    </location>
</feature>
<dbReference type="PANTHER" id="PTHR14927">
    <property type="entry name" value="NUCLEOLAR PROTEIN 10"/>
    <property type="match status" value="1"/>
</dbReference>
<dbReference type="InterPro" id="IPR036322">
    <property type="entry name" value="WD40_repeat_dom_sf"/>
</dbReference>
<dbReference type="EMBL" id="JH711584">
    <property type="protein sequence ID" value="EIW77241.1"/>
    <property type="molecule type" value="Genomic_DNA"/>
</dbReference>
<comment type="subcellular location">
    <subcellularLocation>
        <location evidence="1">Nucleus</location>
        <location evidence="1">Nucleolus</location>
    </subcellularLocation>
</comment>
<feature type="domain" description="Nucleolar protein 10-like N-terminal" evidence="9">
    <location>
        <begin position="43"/>
        <end position="186"/>
    </location>
</feature>
<evidence type="ECO:0000259" key="8">
    <source>
        <dbReference type="Pfam" id="PF23097"/>
    </source>
</evidence>
<evidence type="ECO:0000256" key="3">
    <source>
        <dbReference type="ARBA" id="ARBA00022574"/>
    </source>
</evidence>
<proteinExistence type="inferred from homology"/>
<feature type="compositionally biased region" description="Low complexity" evidence="6">
    <location>
        <begin position="646"/>
        <end position="658"/>
    </location>
</feature>
<feature type="compositionally biased region" description="Polar residues" evidence="6">
    <location>
        <begin position="726"/>
        <end position="739"/>
    </location>
</feature>
<dbReference type="OrthoDB" id="273340at2759"/>
<feature type="compositionally biased region" description="Basic residues" evidence="6">
    <location>
        <begin position="38"/>
        <end position="47"/>
    </location>
</feature>
<organism evidence="10 11">
    <name type="scientific">Coniophora puteana (strain RWD-64-598)</name>
    <name type="common">Brown rot fungus</name>
    <dbReference type="NCBI Taxonomy" id="741705"/>
    <lineage>
        <taxon>Eukaryota</taxon>
        <taxon>Fungi</taxon>
        <taxon>Dikarya</taxon>
        <taxon>Basidiomycota</taxon>
        <taxon>Agaricomycotina</taxon>
        <taxon>Agaricomycetes</taxon>
        <taxon>Agaricomycetidae</taxon>
        <taxon>Boletales</taxon>
        <taxon>Coniophorineae</taxon>
        <taxon>Coniophoraceae</taxon>
        <taxon>Coniophora</taxon>
    </lineage>
</organism>
<dbReference type="Pfam" id="PF23098">
    <property type="entry name" value="Beta-prop_NOL10_N"/>
    <property type="match status" value="2"/>
</dbReference>
<feature type="domain" description="NUC153" evidence="7">
    <location>
        <begin position="619"/>
        <end position="646"/>
    </location>
</feature>
<feature type="compositionally biased region" description="Basic residues" evidence="6">
    <location>
        <begin position="881"/>
        <end position="890"/>
    </location>
</feature>
<keyword evidence="4" id="KW-0677">Repeat</keyword>
<comment type="similarity">
    <text evidence="2">Belongs to the WD repeat NOL10/ENP2 family.</text>
</comment>
<dbReference type="KEGG" id="cput:CONPUDRAFT_157505"/>
<name>A0A5M3MF76_CONPW</name>
<keyword evidence="3" id="KW-0853">WD repeat</keyword>
<feature type="domain" description="Nucleolar protein 10-like N-terminal" evidence="9">
    <location>
        <begin position="214"/>
        <end position="437"/>
    </location>
</feature>
<dbReference type="InterPro" id="IPR012580">
    <property type="entry name" value="NUC153"/>
</dbReference>
<feature type="compositionally biased region" description="Low complexity" evidence="6">
    <location>
        <begin position="27"/>
        <end position="37"/>
    </location>
</feature>
<dbReference type="AlphaFoldDB" id="A0A5M3MF76"/>
<evidence type="ECO:0000313" key="10">
    <source>
        <dbReference type="EMBL" id="EIW77241.1"/>
    </source>
</evidence>
<dbReference type="OMA" id="CNAIDVN"/>
<feature type="compositionally biased region" description="Polar residues" evidence="6">
    <location>
        <begin position="10"/>
        <end position="19"/>
    </location>
</feature>
<feature type="region of interest" description="Disordered" evidence="6">
    <location>
        <begin position="542"/>
        <end position="902"/>
    </location>
</feature>
<dbReference type="Gene3D" id="2.130.10.10">
    <property type="entry name" value="YVTN repeat-like/Quinoprotein amine dehydrogenase"/>
    <property type="match status" value="1"/>
</dbReference>
<dbReference type="PANTHER" id="PTHR14927:SF0">
    <property type="entry name" value="NUCLEOLAR PROTEIN 10"/>
    <property type="match status" value="1"/>
</dbReference>
<feature type="domain" description="Nucleolar protein 10-like second" evidence="8">
    <location>
        <begin position="444"/>
        <end position="492"/>
    </location>
</feature>
<feature type="region of interest" description="Disordered" evidence="6">
    <location>
        <begin position="1"/>
        <end position="49"/>
    </location>
</feature>
<gene>
    <name evidence="10" type="ORF">CONPUDRAFT_157505</name>
</gene>
<comment type="caution">
    <text evidence="10">The sequence shown here is derived from an EMBL/GenBank/DDBJ whole genome shotgun (WGS) entry which is preliminary data.</text>
</comment>